<evidence type="ECO:0000256" key="1">
    <source>
        <dbReference type="SAM" id="MobiDB-lite"/>
    </source>
</evidence>
<sequence length="382" mass="42072">MKNNIIHIGKAAPHRENTVHIGKAAPHRENTVHIGKAAPHRENTVHIGKAAPHRENTVHIGKAAPHRENTVHIGKAAPHRENTVHIGKAEPHLARFYFVLSTIPSSTEYFRSVRGAGFTYKAGVTRECHATKISRDPGAVEEWILDDWDPTDDKNKGPETPIAPRGEEKHYRSPIKLMDCQLMAWSCQVLLIGKDALVPSPGSRNLAERDLSPASSSCTPSVSVIRPVPRVSVSLSCTPSVSVIILYPSVSVIILYPECQCHYPVPRVSVSLSWTPSVSVIILYPECQCHYPVPRGSGALCLDIIREQIRFLLTDEDDDGGGSARRGTHPPRAEEAALSADAVLDLDQLLQILLQHKRRRFIESPPPSHLHIFDAVCGHKTS</sequence>
<reference evidence="2" key="1">
    <citation type="submission" date="2023-07" db="EMBL/GenBank/DDBJ databases">
        <authorList>
            <person name="Stuckert A."/>
        </authorList>
    </citation>
    <scope>NUCLEOTIDE SEQUENCE</scope>
</reference>
<dbReference type="EMBL" id="CAUEEQ010019054">
    <property type="protein sequence ID" value="CAJ0941520.1"/>
    <property type="molecule type" value="Genomic_DNA"/>
</dbReference>
<name>A0ABN9LHF4_9NEOB</name>
<proteinExistence type="predicted"/>
<comment type="caution">
    <text evidence="2">The sequence shown here is derived from an EMBL/GenBank/DDBJ whole genome shotgun (WGS) entry which is preliminary data.</text>
</comment>
<feature type="region of interest" description="Disordered" evidence="1">
    <location>
        <begin position="147"/>
        <end position="168"/>
    </location>
</feature>
<organism evidence="2 3">
    <name type="scientific">Ranitomeya imitator</name>
    <name type="common">mimic poison frog</name>
    <dbReference type="NCBI Taxonomy" id="111125"/>
    <lineage>
        <taxon>Eukaryota</taxon>
        <taxon>Metazoa</taxon>
        <taxon>Chordata</taxon>
        <taxon>Craniata</taxon>
        <taxon>Vertebrata</taxon>
        <taxon>Euteleostomi</taxon>
        <taxon>Amphibia</taxon>
        <taxon>Batrachia</taxon>
        <taxon>Anura</taxon>
        <taxon>Neobatrachia</taxon>
        <taxon>Hyloidea</taxon>
        <taxon>Dendrobatidae</taxon>
        <taxon>Dendrobatinae</taxon>
        <taxon>Ranitomeya</taxon>
    </lineage>
</organism>
<protein>
    <submittedName>
        <fullName evidence="2">Uncharacterized protein</fullName>
    </submittedName>
</protein>
<accession>A0ABN9LHF4</accession>
<keyword evidence="3" id="KW-1185">Reference proteome</keyword>
<dbReference type="Proteomes" id="UP001176940">
    <property type="component" value="Unassembled WGS sequence"/>
</dbReference>
<gene>
    <name evidence="2" type="ORF">RIMI_LOCUS9264964</name>
</gene>
<evidence type="ECO:0000313" key="2">
    <source>
        <dbReference type="EMBL" id="CAJ0941520.1"/>
    </source>
</evidence>
<evidence type="ECO:0000313" key="3">
    <source>
        <dbReference type="Proteomes" id="UP001176940"/>
    </source>
</evidence>